<dbReference type="AlphaFoldDB" id="A0AAX3ETN0"/>
<dbReference type="InterPro" id="IPR009734">
    <property type="entry name" value="Myoviridae_GpU"/>
</dbReference>
<organism evidence="2 3">
    <name type="scientific">Moraxella bovis</name>
    <dbReference type="NCBI Taxonomy" id="476"/>
    <lineage>
        <taxon>Bacteria</taxon>
        <taxon>Pseudomonadati</taxon>
        <taxon>Pseudomonadota</taxon>
        <taxon>Gammaproteobacteria</taxon>
        <taxon>Moraxellales</taxon>
        <taxon>Moraxellaceae</taxon>
        <taxon>Moraxella</taxon>
    </lineage>
</organism>
<sequence length="257" mass="27857">MITNIGSIQIKDSKLLQGVNARFAYDFAKHDLAIGKPTKQRLGATLTEWRLTVRLHYQFCDPATVLAQLQTVLNNGNPVPLVFDYLDYVGYVTLDDVDVTFVEVATSGRPLIIDGNLTLSEFSGDTTIRPKAPAVQDVKAVQQNPIATAQTPDINTLLPTEQPLQSLERALIAQMRARALVRQAVDVGNGDFTKINDLTQTASLLFGELKKNAIIGTLPPTTISAHQGNVGTVLDTLNGGKSVLATLAKQRILRKVG</sequence>
<protein>
    <submittedName>
        <fullName evidence="2">Phage tail protein</fullName>
    </submittedName>
</protein>
<proteinExistence type="predicted"/>
<evidence type="ECO:0000313" key="1">
    <source>
        <dbReference type="EMBL" id="UZA03514.1"/>
    </source>
</evidence>
<evidence type="ECO:0000313" key="4">
    <source>
        <dbReference type="Proteomes" id="UP001163632"/>
    </source>
</evidence>
<dbReference type="Pfam" id="PF06995">
    <property type="entry name" value="Phage_P2_GpU"/>
    <property type="match status" value="1"/>
</dbReference>
<reference evidence="2 3" key="1">
    <citation type="journal article" date="2022" name="BMC Microbiol.">
        <title>Whole genome sequencing of Moraxella bovis strains from North America reveals two genotypes with different genetic determinants.</title>
        <authorList>
            <person name="Wynn E.L."/>
            <person name="Hille M.M."/>
            <person name="Loy J.D."/>
            <person name="Schuller G."/>
            <person name="Kuhn K.L."/>
            <person name="Dickey A.M."/>
            <person name="Bono J.L."/>
            <person name="Clawson M.L."/>
        </authorList>
    </citation>
    <scope>NUCLEOTIDE SEQUENCE [LARGE SCALE GENOMIC DNA]</scope>
    <source>
        <strain evidence="1">SAM102599</strain>
        <strain evidence="2 3">SAM57978</strain>
    </source>
</reference>
<evidence type="ECO:0000313" key="2">
    <source>
        <dbReference type="EMBL" id="UZA51359.1"/>
    </source>
</evidence>
<name>A0AAX3ETN0_MORBO</name>
<dbReference type="Proteomes" id="UP001163632">
    <property type="component" value="Chromosome"/>
</dbReference>
<dbReference type="KEGG" id="mboi:DQF64_12685"/>
<dbReference type="Proteomes" id="UP001163283">
    <property type="component" value="Chromosome"/>
</dbReference>
<evidence type="ECO:0000313" key="3">
    <source>
        <dbReference type="Proteomes" id="UP001163283"/>
    </source>
</evidence>
<dbReference type="EMBL" id="CP087781">
    <property type="protein sequence ID" value="UZA51359.1"/>
    <property type="molecule type" value="Genomic_DNA"/>
</dbReference>
<accession>A0AAX3ETN0</accession>
<dbReference type="EMBL" id="CP087830">
    <property type="protein sequence ID" value="UZA03514.1"/>
    <property type="molecule type" value="Genomic_DNA"/>
</dbReference>
<keyword evidence="4" id="KW-1185">Reference proteome</keyword>
<dbReference type="RefSeq" id="WP_112742674.1">
    <property type="nucleotide sequence ID" value="NZ_CP030241.1"/>
</dbReference>
<gene>
    <name evidence="1" type="ORF">LP092_01740</name>
    <name evidence="2" type="ORF">LP129_12865</name>
</gene>